<dbReference type="Proteomes" id="UP000192491">
    <property type="component" value="Unassembled WGS sequence"/>
</dbReference>
<reference evidence="2 3" key="1">
    <citation type="submission" date="2017-01" db="EMBL/GenBank/DDBJ databases">
        <title>Novel large sulfur bacteria in the metagenomes of groundwater-fed chemosynthetic microbial mats in the Lake Huron basin.</title>
        <authorList>
            <person name="Sharrar A.M."/>
            <person name="Flood B.E."/>
            <person name="Bailey J.V."/>
            <person name="Jones D.S."/>
            <person name="Biddanda B."/>
            <person name="Ruberg S.A."/>
            <person name="Marcus D.N."/>
            <person name="Dick G.J."/>
        </authorList>
    </citation>
    <scope>NUCLEOTIDE SEQUENCE [LARGE SCALE GENOMIC DNA]</scope>
    <source>
        <strain evidence="2">A8</strain>
    </source>
</reference>
<dbReference type="SUPFAM" id="SSF88723">
    <property type="entry name" value="PIN domain-like"/>
    <property type="match status" value="1"/>
</dbReference>
<name>A0A1Y1QL21_9GAMM</name>
<evidence type="ECO:0000259" key="1">
    <source>
        <dbReference type="Pfam" id="PF01850"/>
    </source>
</evidence>
<dbReference type="InterPro" id="IPR041705">
    <property type="entry name" value="PIN_Sll0205"/>
</dbReference>
<dbReference type="AlphaFoldDB" id="A0A1Y1QL21"/>
<sequence>MILLDTHIWIRWLLPTDPLPPTLIEQIEQADAVCISSISCWEATMLEKKQRIALPLPIKDWLEEATQCSNVDVLPITCEISQLSGTLPEHHKDPADRIIIATSIIHDLQLMSLDGYFPDYQELSGRLITR</sequence>
<organism evidence="2 3">
    <name type="scientific">Thiothrix lacustris</name>
    <dbReference type="NCBI Taxonomy" id="525917"/>
    <lineage>
        <taxon>Bacteria</taxon>
        <taxon>Pseudomonadati</taxon>
        <taxon>Pseudomonadota</taxon>
        <taxon>Gammaproteobacteria</taxon>
        <taxon>Thiotrichales</taxon>
        <taxon>Thiotrichaceae</taxon>
        <taxon>Thiothrix</taxon>
    </lineage>
</organism>
<dbReference type="InterPro" id="IPR029060">
    <property type="entry name" value="PIN-like_dom_sf"/>
</dbReference>
<dbReference type="CDD" id="cd09872">
    <property type="entry name" value="PIN_Sll0205-like"/>
    <property type="match status" value="1"/>
</dbReference>
<evidence type="ECO:0000313" key="2">
    <source>
        <dbReference type="EMBL" id="OQX08049.1"/>
    </source>
</evidence>
<protein>
    <recommendedName>
        <fullName evidence="1">PIN domain-containing protein</fullName>
    </recommendedName>
</protein>
<dbReference type="Gene3D" id="3.40.50.1010">
    <property type="entry name" value="5'-nuclease"/>
    <property type="match status" value="1"/>
</dbReference>
<proteinExistence type="predicted"/>
<accession>A0A1Y1QL21</accession>
<dbReference type="EMBL" id="MTEJ01000188">
    <property type="protein sequence ID" value="OQX08049.1"/>
    <property type="molecule type" value="Genomic_DNA"/>
</dbReference>
<dbReference type="PANTHER" id="PTHR36173">
    <property type="entry name" value="RIBONUCLEASE VAPC16-RELATED"/>
    <property type="match status" value="1"/>
</dbReference>
<feature type="domain" description="PIN" evidence="1">
    <location>
        <begin position="2"/>
        <end position="121"/>
    </location>
</feature>
<dbReference type="InterPro" id="IPR002716">
    <property type="entry name" value="PIN_dom"/>
</dbReference>
<dbReference type="PANTHER" id="PTHR36173:SF1">
    <property type="entry name" value="RIBONUCLEASE VAPC22"/>
    <property type="match status" value="1"/>
</dbReference>
<dbReference type="Pfam" id="PF01850">
    <property type="entry name" value="PIN"/>
    <property type="match status" value="1"/>
</dbReference>
<dbReference type="InterPro" id="IPR052919">
    <property type="entry name" value="TA_system_RNase"/>
</dbReference>
<evidence type="ECO:0000313" key="3">
    <source>
        <dbReference type="Proteomes" id="UP000192491"/>
    </source>
</evidence>
<comment type="caution">
    <text evidence="2">The sequence shown here is derived from an EMBL/GenBank/DDBJ whole genome shotgun (WGS) entry which is preliminary data.</text>
</comment>
<gene>
    <name evidence="2" type="ORF">BWK73_26510</name>
</gene>